<protein>
    <submittedName>
        <fullName evidence="6">Zinc metalloproteinase-disintegrin-like</fullName>
    </submittedName>
</protein>
<comment type="caution">
    <text evidence="1">Lacks conserved residue(s) required for the propagation of feature annotation.</text>
</comment>
<gene>
    <name evidence="6" type="ORF">FCC1311_038302</name>
</gene>
<dbReference type="Pfam" id="PF01421">
    <property type="entry name" value="Reprolysin"/>
    <property type="match status" value="1"/>
</dbReference>
<evidence type="ECO:0000313" key="6">
    <source>
        <dbReference type="EMBL" id="GBG27607.1"/>
    </source>
</evidence>
<keyword evidence="3" id="KW-0472">Membrane</keyword>
<feature type="region of interest" description="Disordered" evidence="2">
    <location>
        <begin position="500"/>
        <end position="549"/>
    </location>
</feature>
<dbReference type="OrthoDB" id="206550at2759"/>
<dbReference type="GO" id="GO:0004222">
    <property type="term" value="F:metalloendopeptidase activity"/>
    <property type="evidence" value="ECO:0007669"/>
    <property type="project" value="InterPro"/>
</dbReference>
<name>A0A2R5G9A6_9STRA</name>
<feature type="transmembrane region" description="Helical" evidence="3">
    <location>
        <begin position="465"/>
        <end position="491"/>
    </location>
</feature>
<proteinExistence type="predicted"/>
<dbReference type="AlphaFoldDB" id="A0A2R5G9A6"/>
<evidence type="ECO:0000256" key="2">
    <source>
        <dbReference type="SAM" id="MobiDB-lite"/>
    </source>
</evidence>
<keyword evidence="3" id="KW-0812">Transmembrane</keyword>
<feature type="signal peptide" evidence="4">
    <location>
        <begin position="1"/>
        <end position="26"/>
    </location>
</feature>
<keyword evidence="6" id="KW-0401">Integrin</keyword>
<reference evidence="6 7" key="1">
    <citation type="submission" date="2017-12" db="EMBL/GenBank/DDBJ databases">
        <title>Sequencing, de novo assembly and annotation of complete genome of a new Thraustochytrid species, strain FCC1311.</title>
        <authorList>
            <person name="Sedici K."/>
            <person name="Godart F."/>
            <person name="Aiese Cigliano R."/>
            <person name="Sanseverino W."/>
            <person name="Barakat M."/>
            <person name="Ortet P."/>
            <person name="Marechal E."/>
            <person name="Cagnac O."/>
            <person name="Amato A."/>
        </authorList>
    </citation>
    <scope>NUCLEOTIDE SEQUENCE [LARGE SCALE GENOMIC DNA]</scope>
</reference>
<feature type="domain" description="Peptidase M12B" evidence="5">
    <location>
        <begin position="27"/>
        <end position="252"/>
    </location>
</feature>
<dbReference type="InParanoid" id="A0A2R5G9A6"/>
<comment type="caution">
    <text evidence="6">The sequence shown here is derived from an EMBL/GenBank/DDBJ whole genome shotgun (WGS) entry which is preliminary data.</text>
</comment>
<dbReference type="PANTHER" id="PTHR11905:SF159">
    <property type="entry name" value="ADAM METALLOPROTEASE"/>
    <property type="match status" value="1"/>
</dbReference>
<accession>A0A2R5G9A6</accession>
<dbReference type="Proteomes" id="UP000241890">
    <property type="component" value="Unassembled WGS sequence"/>
</dbReference>
<dbReference type="EMBL" id="BEYU01000033">
    <property type="protein sequence ID" value="GBG27607.1"/>
    <property type="molecule type" value="Genomic_DNA"/>
</dbReference>
<sequence>MRTITMRAAEALSVLVLATSVVSTNARTVQVAVVNDFGAATFAGQEAESVQWRHESARKVVNEAQKWFDRLSSASREVPNLELTLVDTLSMRTQAPWETRQLTQEQVLQEFSLWTTDALELRRNPDAFYVLFSTAFQDTSGTSAHGSMASDAPYGVINAGSSSLATLAFRFARVLAISIGAKSDGEEIDDADGAKYSCEPFSSLERGIMHPDFASATTATPTPSDWTWTTCSVHWIEEWFAINPETWNVEDPVAFSSCGNGIIDEDEECDCIGNDEALCDGVSANCPADTFRDDGATCTDTLGRGGTCFQGICAATPTALCQSAGFKGACTNEGEECGLLYCYATAPARNRNRACYEIDQLVSDGTKCDSADVCSAGVCVTSSSVQKLSLHCSDDVLDGDETDVDCGGTDCDPCQVDEKCLVDDDCAQEGNSGLACVEGTCAYTSFDGSNANGDAVASASSQDTVVLTIGVILVSIILAVLLLICFAHIILAIRTSSRNEDDTENNIEPAPSRRTNIYPLATDRPKDKTRARAAENEQPNLMSGWKCSL</sequence>
<dbReference type="Gene3D" id="3.40.390.10">
    <property type="entry name" value="Collagenase (Catalytic Domain)"/>
    <property type="match status" value="1"/>
</dbReference>
<evidence type="ECO:0000256" key="3">
    <source>
        <dbReference type="SAM" id="Phobius"/>
    </source>
</evidence>
<keyword evidence="3" id="KW-1133">Transmembrane helix</keyword>
<dbReference type="PROSITE" id="PS50215">
    <property type="entry name" value="ADAM_MEPRO"/>
    <property type="match status" value="1"/>
</dbReference>
<evidence type="ECO:0000313" key="7">
    <source>
        <dbReference type="Proteomes" id="UP000241890"/>
    </source>
</evidence>
<feature type="chain" id="PRO_5015321577" evidence="4">
    <location>
        <begin position="27"/>
        <end position="549"/>
    </location>
</feature>
<evidence type="ECO:0000256" key="1">
    <source>
        <dbReference type="PROSITE-ProRule" id="PRU00276"/>
    </source>
</evidence>
<dbReference type="GO" id="GO:0007229">
    <property type="term" value="P:integrin-mediated signaling pathway"/>
    <property type="evidence" value="ECO:0007669"/>
    <property type="project" value="UniProtKB-KW"/>
</dbReference>
<evidence type="ECO:0000256" key="4">
    <source>
        <dbReference type="SAM" id="SignalP"/>
    </source>
</evidence>
<dbReference type="InterPro" id="IPR024079">
    <property type="entry name" value="MetalloPept_cat_dom_sf"/>
</dbReference>
<organism evidence="6 7">
    <name type="scientific">Hondaea fermentalgiana</name>
    <dbReference type="NCBI Taxonomy" id="2315210"/>
    <lineage>
        <taxon>Eukaryota</taxon>
        <taxon>Sar</taxon>
        <taxon>Stramenopiles</taxon>
        <taxon>Bigyra</taxon>
        <taxon>Labyrinthulomycetes</taxon>
        <taxon>Thraustochytrida</taxon>
        <taxon>Thraustochytriidae</taxon>
        <taxon>Hondaea</taxon>
    </lineage>
</organism>
<dbReference type="GO" id="GO:0006508">
    <property type="term" value="P:proteolysis"/>
    <property type="evidence" value="ECO:0007669"/>
    <property type="project" value="InterPro"/>
</dbReference>
<dbReference type="SUPFAM" id="SSF55486">
    <property type="entry name" value="Metalloproteases ('zincins'), catalytic domain"/>
    <property type="match status" value="1"/>
</dbReference>
<dbReference type="PANTHER" id="PTHR11905">
    <property type="entry name" value="ADAM A DISINTEGRIN AND METALLOPROTEASE DOMAIN"/>
    <property type="match status" value="1"/>
</dbReference>
<keyword evidence="7" id="KW-1185">Reference proteome</keyword>
<feature type="compositionally biased region" description="Basic and acidic residues" evidence="2">
    <location>
        <begin position="523"/>
        <end position="535"/>
    </location>
</feature>
<dbReference type="InterPro" id="IPR001590">
    <property type="entry name" value="Peptidase_M12B"/>
</dbReference>
<evidence type="ECO:0000259" key="5">
    <source>
        <dbReference type="PROSITE" id="PS50215"/>
    </source>
</evidence>
<keyword evidence="4" id="KW-0732">Signal</keyword>